<keyword evidence="1" id="KW-0614">Plasmid</keyword>
<dbReference type="EMBL" id="LT174529">
    <property type="protein sequence ID" value="CZQ23813.1"/>
    <property type="molecule type" value="Genomic_DNA"/>
</dbReference>
<dbReference type="AlphaFoldDB" id="A0A170TVN5"/>
<reference evidence="1" key="2">
    <citation type="submission" date="2016-04" db="EMBL/GenBank/DDBJ databases">
        <title>Identification and characterization of the novel colonization factor, CS30, in enterotoxigenic Escherichia coli (ETEC).</title>
        <authorList>
            <person name="Von Mentzer A."/>
            <person name="Tobias J."/>
            <person name="Wiklund G."/>
            <person name="Pickard D."/>
            <person name="Sjoling A."/>
            <person name="Dougan G."/>
            <person name="Svennerholm A.M."/>
        </authorList>
    </citation>
    <scope>NUCLEOTIDE SEQUENCE [LARGE SCALE GENOMIC DNA]</scope>
    <source>
        <strain evidence="1">E873</strain>
        <plasmid evidence="1">E873p3</plasmid>
    </source>
</reference>
<proteinExistence type="predicted"/>
<sequence>MRAVARPDGISASRHSWHINDFLVRTGLRSGVSELQLPCFTAVRAEIALMSGGAFTVTHHPVSS</sequence>
<protein>
    <submittedName>
        <fullName evidence="1">Insertion element protein</fullName>
    </submittedName>
</protein>
<evidence type="ECO:0000313" key="1">
    <source>
        <dbReference type="EMBL" id="CZQ23813.1"/>
    </source>
</evidence>
<name>A0A170TVN5_ECOLX</name>
<reference evidence="1" key="1">
    <citation type="submission" date="2016-01" db="EMBL/GenBank/DDBJ databases">
        <authorList>
            <person name="McClelland M."/>
            <person name="Jain A."/>
            <person name="Saraogi P."/>
            <person name="Mendelson R."/>
            <person name="Westerman R."/>
            <person name="SanMiguel P."/>
            <person name="Csonka L."/>
        </authorList>
    </citation>
    <scope>NUCLEOTIDE SEQUENCE</scope>
    <source>
        <strain evidence="1">E873</strain>
        <plasmid evidence="1">E873p3</plasmid>
    </source>
</reference>
<geneLocation type="plasmid" evidence="1">
    <name>E873p3</name>
</geneLocation>
<organism evidence="1">
    <name type="scientific">Escherichia coli</name>
    <dbReference type="NCBI Taxonomy" id="562"/>
    <lineage>
        <taxon>Bacteria</taxon>
        <taxon>Pseudomonadati</taxon>
        <taxon>Pseudomonadota</taxon>
        <taxon>Gammaproteobacteria</taxon>
        <taxon>Enterobacterales</taxon>
        <taxon>Enterobacteriaceae</taxon>
        <taxon>Escherichia</taxon>
    </lineage>
</organism>
<gene>
    <name evidence="1" type="primary">E873_00138</name>
</gene>
<accession>A0A170TVN5</accession>